<sequence>MTESIQWSDFWILLGITATTMLACRVLPLMLLAGRNLAPRVTEALGYIPPAAFAALVANDLFTPGMFDAGLWPAALPLVAGLVVVAVARLTGSLVWCAVAGIAAYGLLMMA</sequence>
<reference evidence="2" key="1">
    <citation type="submission" date="2020-05" db="EMBL/GenBank/DDBJ databases">
        <title>Novel species in genus Nocardioides.</title>
        <authorList>
            <person name="Zhang G."/>
        </authorList>
    </citation>
    <scope>NUCLEOTIDE SEQUENCE [LARGE SCALE GENOMIC DNA]</scope>
    <source>
        <strain evidence="2">zg-1050</strain>
    </source>
</reference>
<dbReference type="AlphaFoldDB" id="A0A6M8J4A9"/>
<dbReference type="InterPro" id="IPR008407">
    <property type="entry name" value="Brnchd-chn_aa_trnsp_AzlD"/>
</dbReference>
<name>A0A6M8J4A9_9ACTN</name>
<dbReference type="Proteomes" id="UP000503297">
    <property type="component" value="Chromosome"/>
</dbReference>
<dbReference type="Pfam" id="PF05437">
    <property type="entry name" value="AzlD"/>
    <property type="match status" value="1"/>
</dbReference>
<dbReference type="RefSeq" id="WP_172165316.1">
    <property type="nucleotide sequence ID" value="NZ_CP053716.1"/>
</dbReference>
<gene>
    <name evidence="1" type="ORF">HLV38_00760</name>
</gene>
<evidence type="ECO:0000313" key="1">
    <source>
        <dbReference type="EMBL" id="QKF06816.1"/>
    </source>
</evidence>
<accession>A0A6M8J4A9</accession>
<dbReference type="EMBL" id="CP053716">
    <property type="protein sequence ID" value="QKF06816.1"/>
    <property type="molecule type" value="Genomic_DNA"/>
</dbReference>
<evidence type="ECO:0000313" key="2">
    <source>
        <dbReference type="Proteomes" id="UP000503297"/>
    </source>
</evidence>
<organism evidence="1 2">
    <name type="scientific">Berryella wangjianweii</name>
    <dbReference type="NCBI Taxonomy" id="2734634"/>
    <lineage>
        <taxon>Bacteria</taxon>
        <taxon>Bacillati</taxon>
        <taxon>Actinomycetota</taxon>
        <taxon>Coriobacteriia</taxon>
        <taxon>Eggerthellales</taxon>
        <taxon>Eggerthellaceae</taxon>
        <taxon>Berryella</taxon>
    </lineage>
</organism>
<keyword evidence="2" id="KW-1185">Reference proteome</keyword>
<protein>
    <submittedName>
        <fullName evidence="1">AzlD domain-containing protein</fullName>
    </submittedName>
</protein>
<proteinExistence type="predicted"/>
<dbReference type="KEGG" id="bwa:HLV38_00760"/>